<feature type="domain" description="Amidase" evidence="2">
    <location>
        <begin position="27"/>
        <end position="479"/>
    </location>
</feature>
<evidence type="ECO:0000259" key="2">
    <source>
        <dbReference type="Pfam" id="PF01425"/>
    </source>
</evidence>
<protein>
    <submittedName>
        <fullName evidence="3">6-aminohexanoate-cyclic-dimer hydrolase</fullName>
    </submittedName>
</protein>
<keyword evidence="3" id="KW-0378">Hydrolase</keyword>
<comment type="similarity">
    <text evidence="1">Belongs to the amidase family.</text>
</comment>
<name>A0ABQ2YKS3_9GAMM</name>
<evidence type="ECO:0000313" key="3">
    <source>
        <dbReference type="EMBL" id="GGX87527.1"/>
    </source>
</evidence>
<dbReference type="InterPro" id="IPR000120">
    <property type="entry name" value="Amidase"/>
</dbReference>
<dbReference type="SUPFAM" id="SSF75304">
    <property type="entry name" value="Amidase signature (AS) enzymes"/>
    <property type="match status" value="1"/>
</dbReference>
<reference evidence="4" key="1">
    <citation type="journal article" date="2019" name="Int. J. Syst. Evol. Microbiol.">
        <title>The Global Catalogue of Microorganisms (GCM) 10K type strain sequencing project: providing services to taxonomists for standard genome sequencing and annotation.</title>
        <authorList>
            <consortium name="The Broad Institute Genomics Platform"/>
            <consortium name="The Broad Institute Genome Sequencing Center for Infectious Disease"/>
            <person name="Wu L."/>
            <person name="Ma J."/>
        </authorList>
    </citation>
    <scope>NUCLEOTIDE SEQUENCE [LARGE SCALE GENOMIC DNA]</scope>
    <source>
        <strain evidence="4">KCTC 22228</strain>
    </source>
</reference>
<dbReference type="InterPro" id="IPR020556">
    <property type="entry name" value="Amidase_CS"/>
</dbReference>
<dbReference type="Pfam" id="PF01425">
    <property type="entry name" value="Amidase"/>
    <property type="match status" value="1"/>
</dbReference>
<dbReference type="Proteomes" id="UP000653056">
    <property type="component" value="Unassembled WGS sequence"/>
</dbReference>
<dbReference type="PANTHER" id="PTHR11895:SF7">
    <property type="entry name" value="GLUTAMYL-TRNA(GLN) AMIDOTRANSFERASE SUBUNIT A, MITOCHONDRIAL"/>
    <property type="match status" value="1"/>
</dbReference>
<evidence type="ECO:0000256" key="1">
    <source>
        <dbReference type="ARBA" id="ARBA00009199"/>
    </source>
</evidence>
<dbReference type="GO" id="GO:0016787">
    <property type="term" value="F:hydrolase activity"/>
    <property type="evidence" value="ECO:0007669"/>
    <property type="project" value="UniProtKB-KW"/>
</dbReference>
<comment type="caution">
    <text evidence="3">The sequence shown here is derived from an EMBL/GenBank/DDBJ whole genome shotgun (WGS) entry which is preliminary data.</text>
</comment>
<accession>A0ABQ2YKS3</accession>
<evidence type="ECO:0000313" key="4">
    <source>
        <dbReference type="Proteomes" id="UP000653056"/>
    </source>
</evidence>
<organism evidence="3 4">
    <name type="scientific">Litchfieldella qijiaojingensis</name>
    <dbReference type="NCBI Taxonomy" id="980347"/>
    <lineage>
        <taxon>Bacteria</taxon>
        <taxon>Pseudomonadati</taxon>
        <taxon>Pseudomonadota</taxon>
        <taxon>Gammaproteobacteria</taxon>
        <taxon>Oceanospirillales</taxon>
        <taxon>Halomonadaceae</taxon>
        <taxon>Litchfieldella</taxon>
    </lineage>
</organism>
<dbReference type="InterPro" id="IPR036928">
    <property type="entry name" value="AS_sf"/>
</dbReference>
<dbReference type="PROSITE" id="PS00571">
    <property type="entry name" value="AMIDASES"/>
    <property type="match status" value="1"/>
</dbReference>
<sequence>MFDRDYRCHDGLALAALIRSGDVSREEVFEVACETIERDNPNLGAVVRTRYEKARREGAVVDPASPFAGVPFLTKDLLMAIGGEPLAFGSAALKAWCPAEDSSLVRRFRQAGLVILGQTATPELGLMAITEPKAFVKPRNPWAFDRSPGGSSGGAAAAVAAGLVPLAGAGDGGGSIRIPASHCGLFGFKPSRGRVPLGPMNAEVWEGAVIEHAVTRSVRDSAALFDVTNGMDEGAPLPLAQEQGFLAALERPPTGLRIAVSLGTPLGEPLGTRLHPEVRLAVEQAAQGAEFLGHHVEWCDPPVDGERLAQSFLTIYLGYAAANLQWISEQTKVPVSRLDIEPATRAIGRLGRRLKACDYVLAKRYWNTVARAMGRFHRRFDLLLMPVLADPPPRIGELYPTRFHERLMSLLAIPGLPDVALKAGLLEHLARDALRHSPFTQLANLTGQPAMSLPLHVTADGLPVGVQCLGAMGDDRRLLQFAAQIEAAMPWAERLPLSIRR</sequence>
<dbReference type="RefSeq" id="WP_189467507.1">
    <property type="nucleotide sequence ID" value="NZ_BMXS01000004.1"/>
</dbReference>
<gene>
    <name evidence="3" type="ORF">GCM10007160_13750</name>
</gene>
<dbReference type="Gene3D" id="3.90.1300.10">
    <property type="entry name" value="Amidase signature (AS) domain"/>
    <property type="match status" value="1"/>
</dbReference>
<dbReference type="InterPro" id="IPR023631">
    <property type="entry name" value="Amidase_dom"/>
</dbReference>
<dbReference type="EMBL" id="BMXS01000004">
    <property type="protein sequence ID" value="GGX87527.1"/>
    <property type="molecule type" value="Genomic_DNA"/>
</dbReference>
<keyword evidence="4" id="KW-1185">Reference proteome</keyword>
<dbReference type="PANTHER" id="PTHR11895">
    <property type="entry name" value="TRANSAMIDASE"/>
    <property type="match status" value="1"/>
</dbReference>
<proteinExistence type="inferred from homology"/>